<accession>A0A6N9NL00</accession>
<gene>
    <name evidence="1" type="ORF">GQN54_14715</name>
</gene>
<evidence type="ECO:0000313" key="1">
    <source>
        <dbReference type="EMBL" id="NBG67378.1"/>
    </source>
</evidence>
<evidence type="ECO:0000313" key="2">
    <source>
        <dbReference type="Proteomes" id="UP000470771"/>
    </source>
</evidence>
<proteinExistence type="predicted"/>
<name>A0A6N9NL00_9FLAO</name>
<keyword evidence="2" id="KW-1185">Reference proteome</keyword>
<comment type="caution">
    <text evidence="1">The sequence shown here is derived from an EMBL/GenBank/DDBJ whole genome shotgun (WGS) entry which is preliminary data.</text>
</comment>
<dbReference type="AlphaFoldDB" id="A0A6N9NL00"/>
<reference evidence="1 2" key="1">
    <citation type="submission" date="2019-12" db="EMBL/GenBank/DDBJ databases">
        <authorList>
            <person name="Zhao J."/>
        </authorList>
    </citation>
    <scope>NUCLEOTIDE SEQUENCE [LARGE SCALE GENOMIC DNA]</scope>
    <source>
        <strain evidence="1 2">S-15</strain>
    </source>
</reference>
<organism evidence="1 2">
    <name type="scientific">Acidiluteibacter ferrifornacis</name>
    <dbReference type="NCBI Taxonomy" id="2692424"/>
    <lineage>
        <taxon>Bacteria</taxon>
        <taxon>Pseudomonadati</taxon>
        <taxon>Bacteroidota</taxon>
        <taxon>Flavobacteriia</taxon>
        <taxon>Flavobacteriales</taxon>
        <taxon>Cryomorphaceae</taxon>
        <taxon>Acidiluteibacter</taxon>
    </lineage>
</organism>
<dbReference type="EMBL" id="WWNE01000018">
    <property type="protein sequence ID" value="NBG67378.1"/>
    <property type="molecule type" value="Genomic_DNA"/>
</dbReference>
<dbReference type="Proteomes" id="UP000470771">
    <property type="component" value="Unassembled WGS sequence"/>
</dbReference>
<protein>
    <submittedName>
        <fullName evidence="1">Uncharacterized protein</fullName>
    </submittedName>
</protein>
<sequence length="111" mass="12820">MGLYLLNISVDNVDPNYKIIQEDFLFNDQESIVEIVIEQFMGFENAIAEYDEPENEDQNKELIVKIDLLAHLTPSDLNCQNPFIKKRNSFSHFDVQIISSYLEIDSPPPKA</sequence>